<dbReference type="Pfam" id="PF16215">
    <property type="entry name" value="DUF4876"/>
    <property type="match status" value="1"/>
</dbReference>
<protein>
    <recommendedName>
        <fullName evidence="4">DUF4876 domain-containing protein</fullName>
    </recommendedName>
</protein>
<dbReference type="RefSeq" id="WP_060934829.1">
    <property type="nucleotide sequence ID" value="NZ_KQ960414.1"/>
</dbReference>
<organism evidence="2 3">
    <name type="scientific">Porphyromonas somerae</name>
    <dbReference type="NCBI Taxonomy" id="322095"/>
    <lineage>
        <taxon>Bacteria</taxon>
        <taxon>Pseudomonadati</taxon>
        <taxon>Bacteroidota</taxon>
        <taxon>Bacteroidia</taxon>
        <taxon>Bacteroidales</taxon>
        <taxon>Porphyromonadaceae</taxon>
        <taxon>Porphyromonas</taxon>
    </lineage>
</organism>
<gene>
    <name evidence="2" type="ORF">HMPREF3185_00233</name>
</gene>
<dbReference type="OrthoDB" id="1409865at2"/>
<dbReference type="InterPro" id="IPR032627">
    <property type="entry name" value="DUF4876"/>
</dbReference>
<keyword evidence="1" id="KW-0732">Signal</keyword>
<feature type="signal peptide" evidence="1">
    <location>
        <begin position="1"/>
        <end position="25"/>
    </location>
</feature>
<keyword evidence="3" id="KW-1185">Reference proteome</keyword>
<feature type="chain" id="PRO_5007462571" description="DUF4876 domain-containing protein" evidence="1">
    <location>
        <begin position="26"/>
        <end position="369"/>
    </location>
</feature>
<dbReference type="STRING" id="322095.HMPREF3185_00233"/>
<accession>A0A134BE16</accession>
<dbReference type="EMBL" id="LSDK01000019">
    <property type="protein sequence ID" value="KXB78203.1"/>
    <property type="molecule type" value="Genomic_DNA"/>
</dbReference>
<evidence type="ECO:0000256" key="1">
    <source>
        <dbReference type="SAM" id="SignalP"/>
    </source>
</evidence>
<proteinExistence type="predicted"/>
<name>A0A134BE16_9PORP</name>
<dbReference type="Proteomes" id="UP000070224">
    <property type="component" value="Unassembled WGS sequence"/>
</dbReference>
<sequence length="369" mass="42464">MRTYIYRFALAVVLLSGLMACTRNEAPQRRSNSRSSVDHLIIKEVFYIGHVITKSFPEEWGYPPVKSWYEDDQYITIFNPTSEVKYLDGLALCTTALDPSDERTFAGKEDFRRKYIGVETISYFPGSGKEHPIQPGQTVVIAKYAIDHAKEYFVRLNKQADEYGEEREDPKRYKGVDSLIDLTKADWEWTHSDYDRQHMNNPNVPDLVPILTGVDKKGAKYSDFGIKQISGQNGIALIQLPWTPEDFRENYQDTKERLGYRHYINVTNSLFADFYAIEIPFSKALDCITVCPKRRYKINPYKNTFDKGYNAVTEVSAKNLPKSDWQKYSGLALIRKWDGKKFVDDNNSTSDFTVQPASLGLKKPTTSEK</sequence>
<dbReference type="PATRIC" id="fig|322095.3.peg.232"/>
<dbReference type="AlphaFoldDB" id="A0A134BE16"/>
<evidence type="ECO:0008006" key="4">
    <source>
        <dbReference type="Google" id="ProtNLM"/>
    </source>
</evidence>
<evidence type="ECO:0000313" key="3">
    <source>
        <dbReference type="Proteomes" id="UP000070224"/>
    </source>
</evidence>
<evidence type="ECO:0000313" key="2">
    <source>
        <dbReference type="EMBL" id="KXB78203.1"/>
    </source>
</evidence>
<dbReference type="PROSITE" id="PS51257">
    <property type="entry name" value="PROKAR_LIPOPROTEIN"/>
    <property type="match status" value="1"/>
</dbReference>
<comment type="caution">
    <text evidence="2">The sequence shown here is derived from an EMBL/GenBank/DDBJ whole genome shotgun (WGS) entry which is preliminary data.</text>
</comment>
<reference evidence="3" key="1">
    <citation type="submission" date="2016-01" db="EMBL/GenBank/DDBJ databases">
        <authorList>
            <person name="Mitreva M."/>
            <person name="Pepin K.H."/>
            <person name="Mihindukulasuriya K.A."/>
            <person name="Fulton R."/>
            <person name="Fronick C."/>
            <person name="O'Laughlin M."/>
            <person name="Miner T."/>
            <person name="Herter B."/>
            <person name="Rosa B.A."/>
            <person name="Cordes M."/>
            <person name="Tomlinson C."/>
            <person name="Wollam A."/>
            <person name="Palsikar V.B."/>
            <person name="Mardis E.R."/>
            <person name="Wilson R.K."/>
        </authorList>
    </citation>
    <scope>NUCLEOTIDE SEQUENCE [LARGE SCALE GENOMIC DNA]</scope>
    <source>
        <strain evidence="3">KA00683</strain>
    </source>
</reference>